<feature type="domain" description="PBP" evidence="1">
    <location>
        <begin position="35"/>
        <end position="266"/>
    </location>
</feature>
<accession>A0A8J8B3D0</accession>
<evidence type="ECO:0000313" key="3">
    <source>
        <dbReference type="Proteomes" id="UP000730161"/>
    </source>
</evidence>
<dbReference type="PROSITE" id="PS51257">
    <property type="entry name" value="PROKAR_LIPOPROTEIN"/>
    <property type="match status" value="1"/>
</dbReference>
<dbReference type="Proteomes" id="UP000730161">
    <property type="component" value="Unassembled WGS sequence"/>
</dbReference>
<dbReference type="InterPro" id="IPR024370">
    <property type="entry name" value="PBP_domain"/>
</dbReference>
<dbReference type="SUPFAM" id="SSF53850">
    <property type="entry name" value="Periplasmic binding protein-like II"/>
    <property type="match status" value="1"/>
</dbReference>
<sequence>MNCKGFILIGALIISGLLVAGCVDSETQPGVPEELRIATTTSLYDTGLLDHLQPIFEERYNAKLLIVSAGTGKALEYGMRGDVDVMMVHDRAREDTFIAEGHGVERRVIAYNYFVILGPESDPAGIRGTSPEEAFRTLFEQGTAGESGIAFVSRGDESGTHAKEKAIWRSAGYDYATDIQNSGIWYVEAGRGMGETLVMANEKEAYTLSDKGTFLAYKGDLGIVPVVDEGEILLNVYSTMLINPQTHTGIDTDLGKAWINFLISDEAQEEIATFGVSEYGEPLFFPAQGNWERMGVPQSEVTEPVL</sequence>
<proteinExistence type="predicted"/>
<dbReference type="Gene3D" id="3.40.190.10">
    <property type="entry name" value="Periplasmic binding protein-like II"/>
    <property type="match status" value="2"/>
</dbReference>
<dbReference type="Pfam" id="PF12849">
    <property type="entry name" value="PBP_like_2"/>
    <property type="match status" value="1"/>
</dbReference>
<keyword evidence="3" id="KW-1185">Reference proteome</keyword>
<protein>
    <submittedName>
        <fullName evidence="2">Tungsten ABC transporter substrate-binding protein</fullName>
    </submittedName>
</protein>
<dbReference type="InterPro" id="IPR052738">
    <property type="entry name" value="ABC-Tungstate_binding"/>
</dbReference>
<name>A0A8J8B3D0_9EURY</name>
<gene>
    <name evidence="2" type="ORF">RJ53_00495</name>
</gene>
<evidence type="ECO:0000259" key="1">
    <source>
        <dbReference type="Pfam" id="PF12849"/>
    </source>
</evidence>
<comment type="caution">
    <text evidence="2">The sequence shown here is derived from an EMBL/GenBank/DDBJ whole genome shotgun (WGS) entry which is preliminary data.</text>
</comment>
<dbReference type="AlphaFoldDB" id="A0A8J8B3D0"/>
<dbReference type="PANTHER" id="PTHR37945">
    <property type="entry name" value="EXTRACELLULAR TUNGSTATE BINDING PROTEIN"/>
    <property type="match status" value="1"/>
</dbReference>
<evidence type="ECO:0000313" key="2">
    <source>
        <dbReference type="EMBL" id="MBR1368050.1"/>
    </source>
</evidence>
<dbReference type="OrthoDB" id="14917at2157"/>
<dbReference type="EMBL" id="JWHL01000001">
    <property type="protein sequence ID" value="MBR1368050.1"/>
    <property type="molecule type" value="Genomic_DNA"/>
</dbReference>
<organism evidence="2 3">
    <name type="scientific">Methanocalculus chunghsingensis</name>
    <dbReference type="NCBI Taxonomy" id="156457"/>
    <lineage>
        <taxon>Archaea</taxon>
        <taxon>Methanobacteriati</taxon>
        <taxon>Methanobacteriota</taxon>
        <taxon>Stenosarchaea group</taxon>
        <taxon>Methanomicrobia</taxon>
        <taxon>Methanomicrobiales</taxon>
        <taxon>Methanocalculaceae</taxon>
        <taxon>Methanocalculus</taxon>
    </lineage>
</organism>
<dbReference type="PANTHER" id="PTHR37945:SF1">
    <property type="entry name" value="EXTRACELLULAR TUNGSTATE BINDING PROTEIN"/>
    <property type="match status" value="1"/>
</dbReference>
<reference evidence="2" key="1">
    <citation type="submission" date="2014-12" db="EMBL/GenBank/DDBJ databases">
        <authorList>
            <person name="Huang H.-H."/>
            <person name="Chen S.-C."/>
            <person name="Lai M.-C."/>
        </authorList>
    </citation>
    <scope>NUCLEOTIDE SEQUENCE</scope>
    <source>
        <strain evidence="2">K1F9705b</strain>
    </source>
</reference>